<accession>A0ABV0P7W1</accession>
<name>A0ABV0P7W1_9TELE</name>
<gene>
    <name evidence="2" type="ORF">GOODEAATRI_025923</name>
</gene>
<evidence type="ECO:0000256" key="1">
    <source>
        <dbReference type="SAM" id="MobiDB-lite"/>
    </source>
</evidence>
<protein>
    <submittedName>
        <fullName evidence="2">Uncharacterized protein</fullName>
    </submittedName>
</protein>
<dbReference type="Proteomes" id="UP001476798">
    <property type="component" value="Unassembled WGS sequence"/>
</dbReference>
<evidence type="ECO:0000313" key="3">
    <source>
        <dbReference type="Proteomes" id="UP001476798"/>
    </source>
</evidence>
<dbReference type="EMBL" id="JAHRIO010063094">
    <property type="protein sequence ID" value="MEQ2179525.1"/>
    <property type="molecule type" value="Genomic_DNA"/>
</dbReference>
<comment type="caution">
    <text evidence="2">The sequence shown here is derived from an EMBL/GenBank/DDBJ whole genome shotgun (WGS) entry which is preliminary data.</text>
</comment>
<proteinExistence type="predicted"/>
<evidence type="ECO:0000313" key="2">
    <source>
        <dbReference type="EMBL" id="MEQ2179525.1"/>
    </source>
</evidence>
<feature type="region of interest" description="Disordered" evidence="1">
    <location>
        <begin position="1"/>
        <end position="25"/>
    </location>
</feature>
<sequence length="104" mass="11559">MIQQQTIKAPKGHKPSKPDPNRTKLNLPKLIWGQHERTFTRINSSIVLISRNLTRKPTKAPHTTSANSCNAEPLYSDCMTEVFTLSARQSLASLQCKLISAACV</sequence>
<keyword evidence="3" id="KW-1185">Reference proteome</keyword>
<reference evidence="2 3" key="1">
    <citation type="submission" date="2021-06" db="EMBL/GenBank/DDBJ databases">
        <authorList>
            <person name="Palmer J.M."/>
        </authorList>
    </citation>
    <scope>NUCLEOTIDE SEQUENCE [LARGE SCALE GENOMIC DNA]</scope>
    <source>
        <strain evidence="2 3">GA_2019</strain>
        <tissue evidence="2">Muscle</tissue>
    </source>
</reference>
<organism evidence="2 3">
    <name type="scientific">Goodea atripinnis</name>
    <dbReference type="NCBI Taxonomy" id="208336"/>
    <lineage>
        <taxon>Eukaryota</taxon>
        <taxon>Metazoa</taxon>
        <taxon>Chordata</taxon>
        <taxon>Craniata</taxon>
        <taxon>Vertebrata</taxon>
        <taxon>Euteleostomi</taxon>
        <taxon>Actinopterygii</taxon>
        <taxon>Neopterygii</taxon>
        <taxon>Teleostei</taxon>
        <taxon>Neoteleostei</taxon>
        <taxon>Acanthomorphata</taxon>
        <taxon>Ovalentaria</taxon>
        <taxon>Atherinomorphae</taxon>
        <taxon>Cyprinodontiformes</taxon>
        <taxon>Goodeidae</taxon>
        <taxon>Goodea</taxon>
    </lineage>
</organism>